<dbReference type="Proteomes" id="UP000625711">
    <property type="component" value="Unassembled WGS sequence"/>
</dbReference>
<evidence type="ECO:0000313" key="1">
    <source>
        <dbReference type="EMBL" id="KAF7286948.1"/>
    </source>
</evidence>
<evidence type="ECO:0000313" key="2">
    <source>
        <dbReference type="Proteomes" id="UP000625711"/>
    </source>
</evidence>
<dbReference type="AlphaFoldDB" id="A0A834MK53"/>
<sequence>MIEGDKSGERWGMDGIVVNCDFSRFGASIRSRLRERRMNNFGVRVESWTGKKRSPERRNDIVLMGTLVSQVQSLGSLKELDSSLFFVNTFFSTEGEATAAIGKIES</sequence>
<organism evidence="1 2">
    <name type="scientific">Rhynchophorus ferrugineus</name>
    <name type="common">Red palm weevil</name>
    <name type="synonym">Curculio ferrugineus</name>
    <dbReference type="NCBI Taxonomy" id="354439"/>
    <lineage>
        <taxon>Eukaryota</taxon>
        <taxon>Metazoa</taxon>
        <taxon>Ecdysozoa</taxon>
        <taxon>Arthropoda</taxon>
        <taxon>Hexapoda</taxon>
        <taxon>Insecta</taxon>
        <taxon>Pterygota</taxon>
        <taxon>Neoptera</taxon>
        <taxon>Endopterygota</taxon>
        <taxon>Coleoptera</taxon>
        <taxon>Polyphaga</taxon>
        <taxon>Cucujiformia</taxon>
        <taxon>Curculionidae</taxon>
        <taxon>Dryophthorinae</taxon>
        <taxon>Rhynchophorus</taxon>
    </lineage>
</organism>
<gene>
    <name evidence="1" type="ORF">GWI33_003213</name>
</gene>
<protein>
    <submittedName>
        <fullName evidence="1">Uncharacterized protein</fullName>
    </submittedName>
</protein>
<accession>A0A834MK53</accession>
<dbReference type="EMBL" id="JAACXV010000018">
    <property type="protein sequence ID" value="KAF7286948.1"/>
    <property type="molecule type" value="Genomic_DNA"/>
</dbReference>
<reference evidence="1" key="1">
    <citation type="submission" date="2020-08" db="EMBL/GenBank/DDBJ databases">
        <title>Genome sequencing and assembly of the red palm weevil Rhynchophorus ferrugineus.</title>
        <authorList>
            <person name="Dias G.B."/>
            <person name="Bergman C.M."/>
            <person name="Manee M."/>
        </authorList>
    </citation>
    <scope>NUCLEOTIDE SEQUENCE</scope>
    <source>
        <strain evidence="1">AA-2017</strain>
        <tissue evidence="1">Whole larva</tissue>
    </source>
</reference>
<comment type="caution">
    <text evidence="1">The sequence shown here is derived from an EMBL/GenBank/DDBJ whole genome shotgun (WGS) entry which is preliminary data.</text>
</comment>
<keyword evidence="2" id="KW-1185">Reference proteome</keyword>
<name>A0A834MK53_RHYFE</name>
<proteinExistence type="predicted"/>